<organism evidence="2 3">
    <name type="scientific">Anaerohalosphaera lusitana</name>
    <dbReference type="NCBI Taxonomy" id="1936003"/>
    <lineage>
        <taxon>Bacteria</taxon>
        <taxon>Pseudomonadati</taxon>
        <taxon>Planctomycetota</taxon>
        <taxon>Phycisphaerae</taxon>
        <taxon>Sedimentisphaerales</taxon>
        <taxon>Anaerohalosphaeraceae</taxon>
        <taxon>Anaerohalosphaera</taxon>
    </lineage>
</organism>
<keyword evidence="1" id="KW-1133">Transmembrane helix</keyword>
<dbReference type="RefSeq" id="WP_146663553.1">
    <property type="nucleotide sequence ID" value="NZ_CP019791.1"/>
</dbReference>
<evidence type="ECO:0000313" key="2">
    <source>
        <dbReference type="EMBL" id="AQT69912.1"/>
    </source>
</evidence>
<dbReference type="STRING" id="1936003.STSP2_03112"/>
<protein>
    <submittedName>
        <fullName evidence="2">Uncharacterized protein</fullName>
    </submittedName>
</protein>
<reference evidence="3" key="1">
    <citation type="submission" date="2017-02" db="EMBL/GenBank/DDBJ databases">
        <title>Comparative genomics and description of representatives of a novel lineage of planctomycetes thriving in anoxic sediments.</title>
        <authorList>
            <person name="Spring S."/>
            <person name="Bunk B."/>
            <person name="Sproer C."/>
        </authorList>
    </citation>
    <scope>NUCLEOTIDE SEQUENCE [LARGE SCALE GENOMIC DNA]</scope>
    <source>
        <strain evidence="3">ST-NAGAB-D1</strain>
    </source>
</reference>
<dbReference type="Proteomes" id="UP000189674">
    <property type="component" value="Chromosome"/>
</dbReference>
<name>A0A1U9NPP9_9BACT</name>
<keyword evidence="3" id="KW-1185">Reference proteome</keyword>
<proteinExistence type="predicted"/>
<keyword evidence="1" id="KW-0812">Transmembrane</keyword>
<gene>
    <name evidence="2" type="ORF">STSP2_03112</name>
</gene>
<dbReference type="KEGG" id="alus:STSP2_03112"/>
<sequence>MSVFVAMSRLGEHLHFDDVRHYVDDHRDFLTSRHLWHMVRVVLLAAIILLFLIFSRRAKGDFETYSTILSCFETASTNTVCELSEAGNSGR</sequence>
<dbReference type="EMBL" id="CP019791">
    <property type="protein sequence ID" value="AQT69912.1"/>
    <property type="molecule type" value="Genomic_DNA"/>
</dbReference>
<dbReference type="AlphaFoldDB" id="A0A1U9NPP9"/>
<accession>A0A1U9NPP9</accession>
<evidence type="ECO:0000313" key="3">
    <source>
        <dbReference type="Proteomes" id="UP000189674"/>
    </source>
</evidence>
<keyword evidence="1" id="KW-0472">Membrane</keyword>
<feature type="transmembrane region" description="Helical" evidence="1">
    <location>
        <begin position="35"/>
        <end position="54"/>
    </location>
</feature>
<evidence type="ECO:0000256" key="1">
    <source>
        <dbReference type="SAM" id="Phobius"/>
    </source>
</evidence>